<keyword evidence="1" id="KW-0732">Signal</keyword>
<feature type="signal peptide" evidence="1">
    <location>
        <begin position="1"/>
        <end position="35"/>
    </location>
</feature>
<name>A0A246J357_9BURK</name>
<evidence type="ECO:0000313" key="2">
    <source>
        <dbReference type="EMBL" id="OWQ86882.1"/>
    </source>
</evidence>
<dbReference type="EMBL" id="NIOF01000010">
    <property type="protein sequence ID" value="OWQ86882.1"/>
    <property type="molecule type" value="Genomic_DNA"/>
</dbReference>
<accession>A0A246J357</accession>
<protein>
    <recommendedName>
        <fullName evidence="4">Peptidase M61 catalytic domain-containing protein</fullName>
    </recommendedName>
</protein>
<proteinExistence type="predicted"/>
<sequence length="587" mass="62320">MKKVDLSGWRRVVARAIPAAPVALLALAGAGPASAGELLIEQGVAADGTLLVRYTPPDGVRELPLFNRSSAMATVWGEMVAPVDRCATVALKPRPTITLAEGCASVAFRVTPRVLSRSATYEPAFPVGPTAVMGYTGYYAAAVPGHALRWRWTPGEGAHAVVAGRISSQSVDRVIGVDEVALALKDEGGTAAGWSALAANEYVFVGKADVTAMPGGVLIHDGALDAPRLGAVRSTLEGVTQRLARAYGVVPAGPWAVVAAASPAVPNFHGDVTAGRMMSLRFNDATPKDVEGALRQTRLFVSHELTHWWDTGIYRTDQDRPWIHEGHADWMAGLLMRESGQLDAERWRERLDIALNNCQIVRGDKPSATLPTGFGRGDDPYACGQVLMLLAQSARPRAGSPVDAAASLLRDSTAPIDAEAVARWADGGPAGAMHTLLLDPRQGFRGALLRDWSDLIDATPLKPGEPLPAYAQGRLVSALMRPLMAADCDDAISFWTQADHFRIDSQPACRVLRGNPNVRRVAGVSPFDDPVGAWQALRAACAAGRPIELTTDGEPMSLACPAPVPDMPIHEILRVRPQALARLGLGP</sequence>
<keyword evidence="3" id="KW-1185">Reference proteome</keyword>
<evidence type="ECO:0000313" key="3">
    <source>
        <dbReference type="Proteomes" id="UP000197468"/>
    </source>
</evidence>
<gene>
    <name evidence="2" type="ORF">CDN99_19425</name>
</gene>
<organism evidence="2 3">
    <name type="scientific">Roseateles aquatilis</name>
    <dbReference type="NCBI Taxonomy" id="431061"/>
    <lineage>
        <taxon>Bacteria</taxon>
        <taxon>Pseudomonadati</taxon>
        <taxon>Pseudomonadota</taxon>
        <taxon>Betaproteobacteria</taxon>
        <taxon>Burkholderiales</taxon>
        <taxon>Sphaerotilaceae</taxon>
        <taxon>Roseateles</taxon>
    </lineage>
</organism>
<reference evidence="2 3" key="1">
    <citation type="journal article" date="2008" name="Int. J. Syst. Evol. Microbiol.">
        <title>Description of Roseateles aquatilis sp. nov. and Roseateles terrae sp. nov., in the class Betaproteobacteria, and emended description of the genus Roseateles.</title>
        <authorList>
            <person name="Gomila M."/>
            <person name="Bowien B."/>
            <person name="Falsen E."/>
            <person name="Moore E.R."/>
            <person name="Lalucat J."/>
        </authorList>
    </citation>
    <scope>NUCLEOTIDE SEQUENCE [LARGE SCALE GENOMIC DNA]</scope>
    <source>
        <strain evidence="2 3">CCUG 48205</strain>
    </source>
</reference>
<dbReference type="AlphaFoldDB" id="A0A246J357"/>
<evidence type="ECO:0000256" key="1">
    <source>
        <dbReference type="SAM" id="SignalP"/>
    </source>
</evidence>
<evidence type="ECO:0008006" key="4">
    <source>
        <dbReference type="Google" id="ProtNLM"/>
    </source>
</evidence>
<comment type="caution">
    <text evidence="2">The sequence shown here is derived from an EMBL/GenBank/DDBJ whole genome shotgun (WGS) entry which is preliminary data.</text>
</comment>
<feature type="chain" id="PRO_5013032401" description="Peptidase M61 catalytic domain-containing protein" evidence="1">
    <location>
        <begin position="36"/>
        <end position="587"/>
    </location>
</feature>
<dbReference type="Proteomes" id="UP000197468">
    <property type="component" value="Unassembled WGS sequence"/>
</dbReference>